<evidence type="ECO:0000313" key="2">
    <source>
        <dbReference type="EMBL" id="CAD8592364.1"/>
    </source>
</evidence>
<gene>
    <name evidence="2" type="ORF">MSP1404_LOCUS9768</name>
</gene>
<proteinExistence type="predicted"/>
<keyword evidence="1" id="KW-1133">Transmembrane helix</keyword>
<organism evidence="2">
    <name type="scientific">Micromonas pusilla</name>
    <name type="common">Picoplanktonic green alga</name>
    <name type="synonym">Chromulina pusilla</name>
    <dbReference type="NCBI Taxonomy" id="38833"/>
    <lineage>
        <taxon>Eukaryota</taxon>
        <taxon>Viridiplantae</taxon>
        <taxon>Chlorophyta</taxon>
        <taxon>Mamiellophyceae</taxon>
        <taxon>Mamiellales</taxon>
        <taxon>Mamiellaceae</taxon>
        <taxon>Micromonas</taxon>
    </lineage>
</organism>
<evidence type="ECO:0000256" key="1">
    <source>
        <dbReference type="SAM" id="Phobius"/>
    </source>
</evidence>
<sequence length="126" mass="13685">MSTTSLDERVRLGRGSRGSLFVFTRKSEEQAARDRRRWSVGGLGVTMMLACTAALFVFAVRRFRSGGVTELSVATAVAVVVSFAMALVMRQGGIIAEDADYDEAYEKTVEANKAVAKAAQETKENK</sequence>
<feature type="transmembrane region" description="Helical" evidence="1">
    <location>
        <begin position="71"/>
        <end position="89"/>
    </location>
</feature>
<keyword evidence="1" id="KW-0812">Transmembrane</keyword>
<reference evidence="2" key="1">
    <citation type="submission" date="2021-01" db="EMBL/GenBank/DDBJ databases">
        <authorList>
            <person name="Corre E."/>
            <person name="Pelletier E."/>
            <person name="Niang G."/>
            <person name="Scheremetjew M."/>
            <person name="Finn R."/>
            <person name="Kale V."/>
            <person name="Holt S."/>
            <person name="Cochrane G."/>
            <person name="Meng A."/>
            <person name="Brown T."/>
            <person name="Cohen L."/>
        </authorList>
    </citation>
    <scope>NUCLEOTIDE SEQUENCE</scope>
    <source>
        <strain evidence="2">CCMP494</strain>
    </source>
</reference>
<protein>
    <submittedName>
        <fullName evidence="2">Uncharacterized protein</fullName>
    </submittedName>
</protein>
<keyword evidence="1" id="KW-0472">Membrane</keyword>
<name>A0A7S0KTK3_MICPS</name>
<accession>A0A7S0KTK3</accession>
<dbReference type="EMBL" id="HBEV01012546">
    <property type="protein sequence ID" value="CAD8592364.1"/>
    <property type="molecule type" value="Transcribed_RNA"/>
</dbReference>
<dbReference type="AlphaFoldDB" id="A0A7S0KTK3"/>
<feature type="transmembrane region" description="Helical" evidence="1">
    <location>
        <begin position="40"/>
        <end position="59"/>
    </location>
</feature>